<keyword evidence="10" id="KW-0175">Coiled coil</keyword>
<evidence type="ECO:0000256" key="7">
    <source>
        <dbReference type="ARBA" id="ARBA00022989"/>
    </source>
</evidence>
<keyword evidence="6 9" id="KW-0812">Transmembrane</keyword>
<dbReference type="NCBIfam" id="TIGR01843">
    <property type="entry name" value="type_I_hlyD"/>
    <property type="match status" value="1"/>
</dbReference>
<evidence type="ECO:0000256" key="11">
    <source>
        <dbReference type="SAM" id="MobiDB-lite"/>
    </source>
</evidence>
<protein>
    <recommendedName>
        <fullName evidence="9">Membrane fusion protein (MFP) family protein</fullName>
    </recommendedName>
</protein>
<dbReference type="Pfam" id="PF25994">
    <property type="entry name" value="HH_AprE"/>
    <property type="match status" value="1"/>
</dbReference>
<dbReference type="PRINTS" id="PR01490">
    <property type="entry name" value="RTXTOXIND"/>
</dbReference>
<sequence length="461" mass="50878">MSSSQIAHGGQQPLPGKAVQRGKGEQQGNPELPTSDRRVKWAGIIILLVAFGGFGTWAALAHLSVAVVASGTVSVESFKRTVQHLEGGIVSQINVADGDHVEAGDVLLVLDGTQSQSQLDISRSNWFIASAQEARLLAEQQGADSVTFPDELQNMAQDNQRLSQILDVQRSLFLSRRSSLQGEISALNDQIQQFNEQIDGLQQTTGINQQRIASLNGEIDDYQSLFREGLGNNQRIRELQRQVLSFKSDNADARAQIAQLKSRISENHSRIETQRQNYQQEIGEQLRQAQSQISDSRERIVALQDQVGRTEITAPVTGTVVGFDIHTVGAVIKGGDPIMSIVPDNEGFIVEARIPAQDIDNIYPGQTAEIRFSAFNQRRAPVVEGVVDHVSADSFQDENTGARYYRALLQVSEQGRQEMTDNMQLLSGMPAEIMIRTGEKTLFEYLAQPVTDMLNRAMRQD</sequence>
<dbReference type="InterPro" id="IPR058982">
    <property type="entry name" value="Beta-barrel_AprE"/>
</dbReference>
<evidence type="ECO:0000256" key="2">
    <source>
        <dbReference type="ARBA" id="ARBA00009477"/>
    </source>
</evidence>
<name>A0ABV6FYX5_9GAMM</name>
<comment type="similarity">
    <text evidence="2 9">Belongs to the membrane fusion protein (MFP) (TC 8.A.1) family.</text>
</comment>
<evidence type="ECO:0000256" key="9">
    <source>
        <dbReference type="RuleBase" id="RU365093"/>
    </source>
</evidence>
<evidence type="ECO:0000259" key="12">
    <source>
        <dbReference type="Pfam" id="PF25994"/>
    </source>
</evidence>
<evidence type="ECO:0000256" key="10">
    <source>
        <dbReference type="SAM" id="Coils"/>
    </source>
</evidence>
<comment type="caution">
    <text evidence="14">The sequence shown here is derived from an EMBL/GenBank/DDBJ whole genome shotgun (WGS) entry which is preliminary data.</text>
</comment>
<evidence type="ECO:0000256" key="4">
    <source>
        <dbReference type="ARBA" id="ARBA00022475"/>
    </source>
</evidence>
<dbReference type="InterPro" id="IPR010129">
    <property type="entry name" value="T1SS_HlyD"/>
</dbReference>
<evidence type="ECO:0000256" key="3">
    <source>
        <dbReference type="ARBA" id="ARBA00022448"/>
    </source>
</evidence>
<keyword evidence="15" id="KW-1185">Reference proteome</keyword>
<evidence type="ECO:0000256" key="6">
    <source>
        <dbReference type="ARBA" id="ARBA00022692"/>
    </source>
</evidence>
<keyword evidence="3 9" id="KW-0813">Transport</keyword>
<evidence type="ECO:0000313" key="14">
    <source>
        <dbReference type="EMBL" id="MFC0266602.1"/>
    </source>
</evidence>
<dbReference type="RefSeq" id="WP_019951337.1">
    <property type="nucleotide sequence ID" value="NZ_JBHLVX010000005.1"/>
</dbReference>
<dbReference type="Gene3D" id="1.10.287.1490">
    <property type="match status" value="1"/>
</dbReference>
<feature type="coiled-coil region" evidence="10">
    <location>
        <begin position="177"/>
        <end position="204"/>
    </location>
</feature>
<dbReference type="Proteomes" id="UP001589814">
    <property type="component" value="Unassembled WGS sequence"/>
</dbReference>
<accession>A0ABV6FYX5</accession>
<dbReference type="InterPro" id="IPR058781">
    <property type="entry name" value="HH_AprE-like"/>
</dbReference>
<feature type="domain" description="AprE-like beta-barrel" evidence="13">
    <location>
        <begin position="349"/>
        <end position="438"/>
    </location>
</feature>
<keyword evidence="7 9" id="KW-1133">Transmembrane helix</keyword>
<keyword evidence="4 9" id="KW-1003">Cell membrane</keyword>
<feature type="region of interest" description="Disordered" evidence="11">
    <location>
        <begin position="1"/>
        <end position="34"/>
    </location>
</feature>
<comment type="subcellular location">
    <subcellularLocation>
        <location evidence="1 9">Cell inner membrane</location>
        <topology evidence="1 9">Single-pass membrane protein</topology>
    </subcellularLocation>
</comment>
<gene>
    <name evidence="14" type="ORF">ACFFHW_01105</name>
</gene>
<dbReference type="EMBL" id="JBHLVX010000005">
    <property type="protein sequence ID" value="MFC0266602.1"/>
    <property type="molecule type" value="Genomic_DNA"/>
</dbReference>
<feature type="coiled-coil region" evidence="10">
    <location>
        <begin position="236"/>
        <end position="306"/>
    </location>
</feature>
<dbReference type="Pfam" id="PF26002">
    <property type="entry name" value="Beta-barrel_AprE"/>
    <property type="match status" value="1"/>
</dbReference>
<evidence type="ECO:0000256" key="1">
    <source>
        <dbReference type="ARBA" id="ARBA00004377"/>
    </source>
</evidence>
<organism evidence="14 15">
    <name type="scientific">Kushneria aurantia</name>
    <dbReference type="NCBI Taxonomy" id="504092"/>
    <lineage>
        <taxon>Bacteria</taxon>
        <taxon>Pseudomonadati</taxon>
        <taxon>Pseudomonadota</taxon>
        <taxon>Gammaproteobacteria</taxon>
        <taxon>Oceanospirillales</taxon>
        <taxon>Halomonadaceae</taxon>
        <taxon>Kushneria</taxon>
    </lineage>
</organism>
<feature type="domain" description="AprE-like long alpha-helical hairpin" evidence="12">
    <location>
        <begin position="115"/>
        <end position="306"/>
    </location>
</feature>
<reference evidence="14 15" key="1">
    <citation type="submission" date="2024-09" db="EMBL/GenBank/DDBJ databases">
        <authorList>
            <person name="Sun Q."/>
            <person name="Mori K."/>
        </authorList>
    </citation>
    <scope>NUCLEOTIDE SEQUENCE [LARGE SCALE GENOMIC DNA]</scope>
    <source>
        <strain evidence="14 15">CCM 7415</strain>
    </source>
</reference>
<dbReference type="InterPro" id="IPR050739">
    <property type="entry name" value="MFP"/>
</dbReference>
<keyword evidence="8 9" id="KW-0472">Membrane</keyword>
<evidence type="ECO:0000259" key="13">
    <source>
        <dbReference type="Pfam" id="PF26002"/>
    </source>
</evidence>
<dbReference type="PANTHER" id="PTHR30386">
    <property type="entry name" value="MEMBRANE FUSION SUBUNIT OF EMRAB-TOLC MULTIDRUG EFFLUX PUMP"/>
    <property type="match status" value="1"/>
</dbReference>
<evidence type="ECO:0000313" key="15">
    <source>
        <dbReference type="Proteomes" id="UP001589814"/>
    </source>
</evidence>
<feature type="transmembrane region" description="Helical" evidence="9">
    <location>
        <begin position="41"/>
        <end position="60"/>
    </location>
</feature>
<keyword evidence="5 9" id="KW-0997">Cell inner membrane</keyword>
<dbReference type="Gene3D" id="2.40.50.100">
    <property type="match status" value="1"/>
</dbReference>
<proteinExistence type="inferred from homology"/>
<evidence type="ECO:0000256" key="8">
    <source>
        <dbReference type="ARBA" id="ARBA00023136"/>
    </source>
</evidence>
<dbReference type="PANTHER" id="PTHR30386:SF17">
    <property type="entry name" value="ALKALINE PROTEASE SECRETION PROTEIN APRE"/>
    <property type="match status" value="1"/>
</dbReference>
<dbReference type="Gene3D" id="2.40.30.170">
    <property type="match status" value="1"/>
</dbReference>
<evidence type="ECO:0000256" key="5">
    <source>
        <dbReference type="ARBA" id="ARBA00022519"/>
    </source>
</evidence>